<evidence type="ECO:0000256" key="1">
    <source>
        <dbReference type="ARBA" id="ARBA00023157"/>
    </source>
</evidence>
<organism evidence="5 6">
    <name type="scientific">Hyalella azteca</name>
    <name type="common">Amphipod</name>
    <dbReference type="NCBI Taxonomy" id="294128"/>
    <lineage>
        <taxon>Eukaryota</taxon>
        <taxon>Metazoa</taxon>
        <taxon>Ecdysozoa</taxon>
        <taxon>Arthropoda</taxon>
        <taxon>Crustacea</taxon>
        <taxon>Multicrustacea</taxon>
        <taxon>Malacostraca</taxon>
        <taxon>Eumalacostraca</taxon>
        <taxon>Peracarida</taxon>
        <taxon>Amphipoda</taxon>
        <taxon>Senticaudata</taxon>
        <taxon>Talitrida</taxon>
        <taxon>Talitroidea</taxon>
        <taxon>Hyalellidae</taxon>
        <taxon>Hyalella</taxon>
    </lineage>
</organism>
<dbReference type="PRINTS" id="PR00722">
    <property type="entry name" value="CHYMOTRYPSIN"/>
</dbReference>
<dbReference type="InterPro" id="IPR018114">
    <property type="entry name" value="TRYPSIN_HIS"/>
</dbReference>
<dbReference type="InterPro" id="IPR001314">
    <property type="entry name" value="Peptidase_S1A"/>
</dbReference>
<proteinExistence type="inferred from homology"/>
<dbReference type="SMART" id="SM00020">
    <property type="entry name" value="Tryp_SPc"/>
    <property type="match status" value="1"/>
</dbReference>
<keyword evidence="3" id="KW-0645">Protease</keyword>
<dbReference type="PROSITE" id="PS00134">
    <property type="entry name" value="TRYPSIN_HIS"/>
    <property type="match status" value="1"/>
</dbReference>
<evidence type="ECO:0000313" key="5">
    <source>
        <dbReference type="Proteomes" id="UP000694843"/>
    </source>
</evidence>
<reference evidence="6" key="1">
    <citation type="submission" date="2025-08" db="UniProtKB">
        <authorList>
            <consortium name="RefSeq"/>
        </authorList>
    </citation>
    <scope>IDENTIFICATION</scope>
    <source>
        <tissue evidence="6">Whole organism</tissue>
    </source>
</reference>
<dbReference type="PANTHER" id="PTHR24256">
    <property type="entry name" value="TRYPTASE-RELATED"/>
    <property type="match status" value="1"/>
</dbReference>
<sequence>MLLVANLQPYRCVHLRPAALQVRTPAALQVRTPAALQVRYRCVHLQPYRCVHLLPYRCVHLQPYRCVHLQPYRVACEQRFVSGAEGGLVALECQTLALRVSCAFESLRVTTADTDNTYCRDDKMMAVNGPEVNVTFTRSVSGVNGGYVCFVTSNVTQYECPTCGQIDVSQTAKLTNNINASIVEEQHPWTVYVRVYTNSTVYACGGTLITQNLVLSAAHCLHGIRVTKVRVWLGLLDRTKPEPGSLYQDSYTYHVHESYDPTTFVNDISVVVLPSSVVFTTRIQPACLPPADRQLDDVTVVATGWGLTSWGARCPPPSTGWGLTSWGGTLSPTMQQVALQVWTNAACTAAWQDHFNDFSFSVSYGQLCALGSGADTCSGDSGGPLVLNVIVGITSFGYECATPDVPGVYTRVQSYVPWVQQYIVPGACAV</sequence>
<dbReference type="Gene3D" id="2.40.10.10">
    <property type="entry name" value="Trypsin-like serine proteases"/>
    <property type="match status" value="1"/>
</dbReference>
<protein>
    <submittedName>
        <fullName evidence="6">Trypsin-like</fullName>
    </submittedName>
</protein>
<dbReference type="SUPFAM" id="SSF50494">
    <property type="entry name" value="Trypsin-like serine proteases"/>
    <property type="match status" value="1"/>
</dbReference>
<dbReference type="InterPro" id="IPR009003">
    <property type="entry name" value="Peptidase_S1_PA"/>
</dbReference>
<dbReference type="Proteomes" id="UP000694843">
    <property type="component" value="Unplaced"/>
</dbReference>
<feature type="domain" description="Peptidase S1" evidence="4">
    <location>
        <begin position="143"/>
        <end position="424"/>
    </location>
</feature>
<comment type="similarity">
    <text evidence="2">Belongs to the peptidase S1 family. CLIP subfamily.</text>
</comment>
<dbReference type="KEGG" id="hazt:125178938"/>
<dbReference type="GO" id="GO:0006508">
    <property type="term" value="P:proteolysis"/>
    <property type="evidence" value="ECO:0007669"/>
    <property type="project" value="UniProtKB-KW"/>
</dbReference>
<gene>
    <name evidence="6" type="primary">LOC125178938</name>
</gene>
<evidence type="ECO:0000259" key="4">
    <source>
        <dbReference type="PROSITE" id="PS50240"/>
    </source>
</evidence>
<keyword evidence="1" id="KW-1015">Disulfide bond</keyword>
<dbReference type="GeneID" id="125178938"/>
<accession>A0A979FT68</accession>
<dbReference type="RefSeq" id="XP_047739798.1">
    <property type="nucleotide sequence ID" value="XM_047883842.1"/>
</dbReference>
<keyword evidence="3" id="KW-0378">Hydrolase</keyword>
<dbReference type="InterPro" id="IPR001254">
    <property type="entry name" value="Trypsin_dom"/>
</dbReference>
<evidence type="ECO:0000256" key="2">
    <source>
        <dbReference type="ARBA" id="ARBA00024195"/>
    </source>
</evidence>
<dbReference type="AlphaFoldDB" id="A0A979FT68"/>
<name>A0A979FT68_HYAAZ</name>
<keyword evidence="5" id="KW-1185">Reference proteome</keyword>
<evidence type="ECO:0000313" key="6">
    <source>
        <dbReference type="RefSeq" id="XP_047739798.1"/>
    </source>
</evidence>
<dbReference type="OrthoDB" id="6371904at2759"/>
<dbReference type="OMA" id="PYRCVHL"/>
<dbReference type="InterPro" id="IPR033116">
    <property type="entry name" value="TRYPSIN_SER"/>
</dbReference>
<evidence type="ECO:0000256" key="3">
    <source>
        <dbReference type="RuleBase" id="RU363034"/>
    </source>
</evidence>
<dbReference type="CDD" id="cd00190">
    <property type="entry name" value="Tryp_SPc"/>
    <property type="match status" value="1"/>
</dbReference>
<dbReference type="InterPro" id="IPR043504">
    <property type="entry name" value="Peptidase_S1_PA_chymotrypsin"/>
</dbReference>
<dbReference type="InterPro" id="IPR051487">
    <property type="entry name" value="Ser/Thr_Proteases_Immune/Dev"/>
</dbReference>
<dbReference type="GO" id="GO:0004252">
    <property type="term" value="F:serine-type endopeptidase activity"/>
    <property type="evidence" value="ECO:0007669"/>
    <property type="project" value="InterPro"/>
</dbReference>
<dbReference type="FunFam" id="2.40.10.10:FF:000068">
    <property type="entry name" value="transmembrane protease serine 2"/>
    <property type="match status" value="1"/>
</dbReference>
<dbReference type="PROSITE" id="PS50240">
    <property type="entry name" value="TRYPSIN_DOM"/>
    <property type="match status" value="1"/>
</dbReference>
<dbReference type="PROSITE" id="PS00135">
    <property type="entry name" value="TRYPSIN_SER"/>
    <property type="match status" value="1"/>
</dbReference>
<dbReference type="Pfam" id="PF00089">
    <property type="entry name" value="Trypsin"/>
    <property type="match status" value="2"/>
</dbReference>
<keyword evidence="3" id="KW-0720">Serine protease</keyword>